<dbReference type="PANTHER" id="PTHR43248:SF3">
    <property type="entry name" value="AB HYDROLASE-1 DOMAIN-CONTAINING PROTEIN"/>
    <property type="match status" value="1"/>
</dbReference>
<feature type="chain" id="PRO_5031211781" description="AB hydrolase-1 domain-containing protein" evidence="3">
    <location>
        <begin position="19"/>
        <end position="375"/>
    </location>
</feature>
<dbReference type="GO" id="GO:0016787">
    <property type="term" value="F:hydrolase activity"/>
    <property type="evidence" value="ECO:0007669"/>
    <property type="project" value="UniProtKB-KW"/>
</dbReference>
<feature type="domain" description="AB hydrolase-1" evidence="4">
    <location>
        <begin position="87"/>
        <end position="362"/>
    </location>
</feature>
<evidence type="ECO:0000259" key="4">
    <source>
        <dbReference type="Pfam" id="PF12697"/>
    </source>
</evidence>
<sequence>MACMAMALPVATAAVTSAAAASSIRRSTARVAASSAATAVASLRRGRRYLSTYEPAAPLHHEWVVDGRVLPPGETPPPAKNGERGTVLFLHGLLGSGKNLRGPAKRLTKDDGGLAALLVDLRGHGSTSALSSSSGRGGATLSPPHTLEACAEDVIGTARSLGLVGDGRSPVGVVGHSFGGRVALEYAAMAQAGGSSADVRPPRASWILDSVPGSAHGSVADVVNAVSAVPIPIPSKNHLVEDLTKNRGVDKAIAMWMTTNLTKSDCGNGFRFAFDLNVALEVLDEFPRQDYAGRLRAAAGGRMGGGTLSSGRSSVVNVVMAGKNGAWTDDVVAEVEAVGRDVAGRVRSHRLPNAGHWVHVDDLDGLMGLMEGSFG</sequence>
<dbReference type="PANTHER" id="PTHR43248">
    <property type="entry name" value="2-SUCCINYL-6-HYDROXY-2,4-CYCLOHEXADIENE-1-CARBOXYLATE SYNTHASE"/>
    <property type="match status" value="1"/>
</dbReference>
<dbReference type="InterPro" id="IPR029058">
    <property type="entry name" value="AB_hydrolase_fold"/>
</dbReference>
<feature type="signal peptide" evidence="3">
    <location>
        <begin position="1"/>
        <end position="18"/>
    </location>
</feature>
<evidence type="ECO:0000256" key="1">
    <source>
        <dbReference type="ARBA" id="ARBA00010088"/>
    </source>
</evidence>
<keyword evidence="3" id="KW-0732">Signal</keyword>
<dbReference type="AlphaFoldDB" id="A0A7S1Z0N0"/>
<evidence type="ECO:0000256" key="2">
    <source>
        <dbReference type="ARBA" id="ARBA00022801"/>
    </source>
</evidence>
<dbReference type="Gene3D" id="3.40.50.1820">
    <property type="entry name" value="alpha/beta hydrolase"/>
    <property type="match status" value="1"/>
</dbReference>
<dbReference type="Pfam" id="PF12697">
    <property type="entry name" value="Abhydrolase_6"/>
    <property type="match status" value="1"/>
</dbReference>
<organism evidence="5">
    <name type="scientific">Trieres chinensis</name>
    <name type="common">Marine centric diatom</name>
    <name type="synonym">Odontella sinensis</name>
    <dbReference type="NCBI Taxonomy" id="1514140"/>
    <lineage>
        <taxon>Eukaryota</taxon>
        <taxon>Sar</taxon>
        <taxon>Stramenopiles</taxon>
        <taxon>Ochrophyta</taxon>
        <taxon>Bacillariophyta</taxon>
        <taxon>Mediophyceae</taxon>
        <taxon>Biddulphiophycidae</taxon>
        <taxon>Eupodiscales</taxon>
        <taxon>Parodontellaceae</taxon>
        <taxon>Trieres</taxon>
    </lineage>
</organism>
<reference evidence="5" key="1">
    <citation type="submission" date="2021-01" db="EMBL/GenBank/DDBJ databases">
        <authorList>
            <person name="Corre E."/>
            <person name="Pelletier E."/>
            <person name="Niang G."/>
            <person name="Scheremetjew M."/>
            <person name="Finn R."/>
            <person name="Kale V."/>
            <person name="Holt S."/>
            <person name="Cochrane G."/>
            <person name="Meng A."/>
            <person name="Brown T."/>
            <person name="Cohen L."/>
        </authorList>
    </citation>
    <scope>NUCLEOTIDE SEQUENCE</scope>
    <source>
        <strain evidence="5">Grunow 1884</strain>
    </source>
</reference>
<comment type="similarity">
    <text evidence="1">Belongs to the peptidase S33 family.</text>
</comment>
<evidence type="ECO:0000313" key="5">
    <source>
        <dbReference type="EMBL" id="CAD9324475.1"/>
    </source>
</evidence>
<name>A0A7S1Z0N0_TRICV</name>
<gene>
    <name evidence="5" type="ORF">OSIN01602_LOCUS2865</name>
</gene>
<dbReference type="InterPro" id="IPR000073">
    <property type="entry name" value="AB_hydrolase_1"/>
</dbReference>
<dbReference type="SUPFAM" id="SSF53474">
    <property type="entry name" value="alpha/beta-Hydrolases"/>
    <property type="match status" value="1"/>
</dbReference>
<accession>A0A7S1Z0N0</accession>
<proteinExistence type="inferred from homology"/>
<evidence type="ECO:0000256" key="3">
    <source>
        <dbReference type="SAM" id="SignalP"/>
    </source>
</evidence>
<keyword evidence="2" id="KW-0378">Hydrolase</keyword>
<dbReference type="InterPro" id="IPR051601">
    <property type="entry name" value="Serine_prot/Carboxylest_S33"/>
</dbReference>
<dbReference type="EMBL" id="HBGO01005103">
    <property type="protein sequence ID" value="CAD9324475.1"/>
    <property type="molecule type" value="Transcribed_RNA"/>
</dbReference>
<protein>
    <recommendedName>
        <fullName evidence="4">AB hydrolase-1 domain-containing protein</fullName>
    </recommendedName>
</protein>